<comment type="caution">
    <text evidence="7">The sequence shown here is derived from an EMBL/GenBank/DDBJ whole genome shotgun (WGS) entry which is preliminary data.</text>
</comment>
<keyword evidence="3" id="KW-0460">Magnesium</keyword>
<dbReference type="Gene3D" id="3.40.50.10300">
    <property type="entry name" value="CoaB-like"/>
    <property type="match status" value="1"/>
</dbReference>
<dbReference type="GO" id="GO:0071513">
    <property type="term" value="C:phosphopantothenoylcysteine decarboxylase complex"/>
    <property type="evidence" value="ECO:0007669"/>
    <property type="project" value="TreeGrafter"/>
</dbReference>
<feature type="active site" description="Proton donor" evidence="3">
    <location>
        <position position="158"/>
    </location>
</feature>
<feature type="binding site" evidence="3">
    <location>
        <position position="340"/>
    </location>
    <ligand>
        <name>CTP</name>
        <dbReference type="ChEBI" id="CHEBI:37563"/>
    </ligand>
</feature>
<feature type="binding site" evidence="3">
    <location>
        <begin position="304"/>
        <end position="307"/>
    </location>
    <ligand>
        <name>CTP</name>
        <dbReference type="ChEBI" id="CHEBI:37563"/>
    </ligand>
</feature>
<dbReference type="GO" id="GO:0010181">
    <property type="term" value="F:FMN binding"/>
    <property type="evidence" value="ECO:0007669"/>
    <property type="project" value="UniProtKB-UniRule"/>
</dbReference>
<dbReference type="Pfam" id="PF02441">
    <property type="entry name" value="Flavoprotein"/>
    <property type="match status" value="1"/>
</dbReference>
<keyword evidence="3 4" id="KW-0285">Flavoprotein</keyword>
<dbReference type="InterPro" id="IPR036551">
    <property type="entry name" value="Flavin_trans-like"/>
</dbReference>
<comment type="catalytic activity">
    <reaction evidence="3 4">
        <text>(R)-4'-phosphopantothenate + L-cysteine + CTP = N-[(R)-4-phosphopantothenoyl]-L-cysteine + CMP + diphosphate + H(+)</text>
        <dbReference type="Rhea" id="RHEA:19397"/>
        <dbReference type="ChEBI" id="CHEBI:10986"/>
        <dbReference type="ChEBI" id="CHEBI:15378"/>
        <dbReference type="ChEBI" id="CHEBI:33019"/>
        <dbReference type="ChEBI" id="CHEBI:35235"/>
        <dbReference type="ChEBI" id="CHEBI:37563"/>
        <dbReference type="ChEBI" id="CHEBI:59458"/>
        <dbReference type="ChEBI" id="CHEBI:60377"/>
        <dbReference type="EC" id="6.3.2.5"/>
    </reaction>
</comment>
<evidence type="ECO:0000256" key="4">
    <source>
        <dbReference type="RuleBase" id="RU364078"/>
    </source>
</evidence>
<dbReference type="NCBIfam" id="TIGR00521">
    <property type="entry name" value="coaBC_dfp"/>
    <property type="match status" value="1"/>
</dbReference>
<evidence type="ECO:0000256" key="3">
    <source>
        <dbReference type="HAMAP-Rule" id="MF_02225"/>
    </source>
</evidence>
<feature type="domain" description="Flavoprotein" evidence="5">
    <location>
        <begin position="7"/>
        <end position="177"/>
    </location>
</feature>
<comment type="pathway">
    <text evidence="3 4">Cofactor biosynthesis; coenzyme A biosynthesis; CoA from (R)-pantothenate: step 2/5.</text>
</comment>
<dbReference type="GO" id="GO:0015937">
    <property type="term" value="P:coenzyme A biosynthetic process"/>
    <property type="evidence" value="ECO:0007669"/>
    <property type="project" value="UniProtKB-UniRule"/>
</dbReference>
<keyword evidence="8" id="KW-1185">Reference proteome</keyword>
<dbReference type="HAMAP" id="MF_02225">
    <property type="entry name" value="CoaBC"/>
    <property type="match status" value="1"/>
</dbReference>
<dbReference type="EC" id="4.1.1.36" evidence="3"/>
<dbReference type="Gene3D" id="3.40.50.1950">
    <property type="entry name" value="Flavin prenyltransferase-like"/>
    <property type="match status" value="1"/>
</dbReference>
<feature type="binding site" evidence="3">
    <location>
        <position position="322"/>
    </location>
    <ligand>
        <name>CTP</name>
        <dbReference type="ChEBI" id="CHEBI:37563"/>
    </ligand>
</feature>
<dbReference type="GO" id="GO:0015941">
    <property type="term" value="P:pantothenate catabolic process"/>
    <property type="evidence" value="ECO:0007669"/>
    <property type="project" value="InterPro"/>
</dbReference>
<keyword evidence="2 3" id="KW-0456">Lyase</keyword>
<comment type="caution">
    <text evidence="3">Lacks conserved residue(s) required for the propagation of feature annotation.</text>
</comment>
<sequence length="401" mass="42305">MSLLGRHILLGVSGGIAAYKSAELARLLVKAGAEVRVVMTTAATEFVGPMTFQALTGHTVRSGLFDEEHEAAMGHIELARWADLVVIAPATADLMARLAHGEADDLLTTLVLATPAAVAIAPAMNQQMWADAATQANLELLGEREYQLWGPAAGEQACGDVGMGRMIEPVEIAEKINASFPAGRLDGVSAMVTAGPTYEALDPVRFIGNRSSGKMGFAVAQALVEQGAEVTLVAGPVKLETPKGVRRIDVESAAEMHATVMDSIANQALFVASAAVADYRPADVASGKIKKSAQSMTLELVCNPDILADVAALPGAPFCVGFAAETHDVVRHAEEKRTRKNLHMIAANHVGGETGGFDAAENALTVLWKNGSTELPMMDKQRLAHKLVELICDQLNEQNNA</sequence>
<gene>
    <name evidence="3" type="primary">coaBC</name>
    <name evidence="7" type="ORF">BOW52_00225</name>
</gene>
<keyword evidence="3" id="KW-0479">Metal-binding</keyword>
<dbReference type="SUPFAM" id="SSF52507">
    <property type="entry name" value="Homo-oligomeric flavin-containing Cys decarboxylases, HFCD"/>
    <property type="match status" value="1"/>
</dbReference>
<evidence type="ECO:0000259" key="6">
    <source>
        <dbReference type="Pfam" id="PF04127"/>
    </source>
</evidence>
<organism evidence="7 8">
    <name type="scientific">Solemya elarraichensis gill symbiont</name>
    <dbReference type="NCBI Taxonomy" id="1918949"/>
    <lineage>
        <taxon>Bacteria</taxon>
        <taxon>Pseudomonadati</taxon>
        <taxon>Pseudomonadota</taxon>
        <taxon>Gammaproteobacteria</taxon>
        <taxon>sulfur-oxidizing symbionts</taxon>
    </lineage>
</organism>
<feature type="binding site" evidence="3">
    <location>
        <position position="278"/>
    </location>
    <ligand>
        <name>CTP</name>
        <dbReference type="ChEBI" id="CHEBI:37563"/>
    </ligand>
</feature>
<accession>A0A1T2LDC5</accession>
<evidence type="ECO:0000256" key="2">
    <source>
        <dbReference type="ARBA" id="ARBA00023239"/>
    </source>
</evidence>
<dbReference type="SUPFAM" id="SSF102645">
    <property type="entry name" value="CoaB-like"/>
    <property type="match status" value="1"/>
</dbReference>
<comment type="similarity">
    <text evidence="3 4">In the N-terminal section; belongs to the HFCD (homo-oligomeric flavin containing Cys decarboxylase) superfamily.</text>
</comment>
<dbReference type="AlphaFoldDB" id="A0A1T2LDC5"/>
<evidence type="ECO:0000256" key="1">
    <source>
        <dbReference type="ARBA" id="ARBA00022793"/>
    </source>
</evidence>
<evidence type="ECO:0000313" key="8">
    <source>
        <dbReference type="Proteomes" id="UP000190198"/>
    </source>
</evidence>
<dbReference type="Proteomes" id="UP000190198">
    <property type="component" value="Unassembled WGS sequence"/>
</dbReference>
<comment type="cofactor">
    <cofactor evidence="3">
        <name>Mg(2+)</name>
        <dbReference type="ChEBI" id="CHEBI:18420"/>
    </cofactor>
</comment>
<dbReference type="InterPro" id="IPR005252">
    <property type="entry name" value="CoaBC"/>
</dbReference>
<evidence type="ECO:0000259" key="5">
    <source>
        <dbReference type="Pfam" id="PF02441"/>
    </source>
</evidence>
<keyword evidence="3 4" id="KW-0288">FMN</keyword>
<feature type="binding site" evidence="3">
    <location>
        <position position="336"/>
    </location>
    <ligand>
        <name>CTP</name>
        <dbReference type="ChEBI" id="CHEBI:37563"/>
    </ligand>
</feature>
<dbReference type="EC" id="6.3.2.5" evidence="3"/>
<feature type="binding site" evidence="3">
    <location>
        <position position="288"/>
    </location>
    <ligand>
        <name>CTP</name>
        <dbReference type="ChEBI" id="CHEBI:37563"/>
    </ligand>
</feature>
<comment type="cofactor">
    <cofactor evidence="3">
        <name>FMN</name>
        <dbReference type="ChEBI" id="CHEBI:58210"/>
    </cofactor>
    <text evidence="3">Binds 1 FMN per subunit.</text>
</comment>
<dbReference type="EMBL" id="MPRK01000002">
    <property type="protein sequence ID" value="OOZ43093.1"/>
    <property type="molecule type" value="Genomic_DNA"/>
</dbReference>
<comment type="catalytic activity">
    <reaction evidence="3 4">
        <text>N-[(R)-4-phosphopantothenoyl]-L-cysteine + H(+) = (R)-4'-phosphopantetheine + CO2</text>
        <dbReference type="Rhea" id="RHEA:16793"/>
        <dbReference type="ChEBI" id="CHEBI:15378"/>
        <dbReference type="ChEBI" id="CHEBI:16526"/>
        <dbReference type="ChEBI" id="CHEBI:59458"/>
        <dbReference type="ChEBI" id="CHEBI:61723"/>
        <dbReference type="EC" id="4.1.1.36"/>
    </reaction>
</comment>
<evidence type="ECO:0000313" key="7">
    <source>
        <dbReference type="EMBL" id="OOZ43093.1"/>
    </source>
</evidence>
<keyword evidence="1 3" id="KW-0210">Decarboxylase</keyword>
<comment type="function">
    <text evidence="4">Catalyzes two steps in the biosynthesis of coenzyme A. In the first step cysteine is conjugated to 4'-phosphopantothenate to form 4-phosphopantothenoylcysteine, in the latter compound is decarboxylated to form 4'-phosphopantotheine.</text>
</comment>
<dbReference type="InterPro" id="IPR007085">
    <property type="entry name" value="DNA/pantothenate-metab_flavo_C"/>
</dbReference>
<dbReference type="InterPro" id="IPR003382">
    <property type="entry name" value="Flavoprotein"/>
</dbReference>
<proteinExistence type="inferred from homology"/>
<dbReference type="Pfam" id="PF04127">
    <property type="entry name" value="DFP"/>
    <property type="match status" value="1"/>
</dbReference>
<protein>
    <recommendedName>
        <fullName evidence="3">Coenzyme A biosynthesis bifunctional protein CoaBC</fullName>
    </recommendedName>
    <alternativeName>
        <fullName evidence="3">DNA/pantothenate metabolism flavoprotein</fullName>
    </alternativeName>
    <alternativeName>
        <fullName evidence="3">Phosphopantothenoylcysteine synthetase/decarboxylase</fullName>
        <shortName evidence="3">PPCS-PPCDC</shortName>
    </alternativeName>
    <domain>
        <recommendedName>
            <fullName evidence="3">Phosphopantothenoylcysteine decarboxylase</fullName>
            <shortName evidence="3">PPC decarboxylase</shortName>
            <shortName evidence="3">PPC-DC</shortName>
            <ecNumber evidence="3">4.1.1.36</ecNumber>
        </recommendedName>
        <alternativeName>
            <fullName evidence="3">CoaC</fullName>
        </alternativeName>
    </domain>
    <domain>
        <recommendedName>
            <fullName evidence="3">Phosphopantothenate--cysteine ligase</fullName>
            <ecNumber evidence="3">6.3.2.5</ecNumber>
        </recommendedName>
        <alternativeName>
            <fullName evidence="3">CoaB</fullName>
        </alternativeName>
        <alternativeName>
            <fullName evidence="3">Phosphopantothenoylcysteine synthetase</fullName>
            <shortName evidence="3">PPC synthetase</shortName>
            <shortName evidence="3">PPC-S</shortName>
        </alternativeName>
    </domain>
</protein>
<dbReference type="OrthoDB" id="9802554at2"/>
<feature type="region of interest" description="Phosphopantothenoylcysteine decarboxylase" evidence="3">
    <location>
        <begin position="1"/>
        <end position="189"/>
    </location>
</feature>
<reference evidence="7 8" key="1">
    <citation type="submission" date="2016-11" db="EMBL/GenBank/DDBJ databases">
        <title>Mixed transmission modes and dynamic genome evolution in an obligate animal-bacterial symbiosis.</title>
        <authorList>
            <person name="Russell S.L."/>
            <person name="Corbett-Detig R.B."/>
            <person name="Cavanaugh C.M."/>
        </authorList>
    </citation>
    <scope>NUCLEOTIDE SEQUENCE [LARGE SCALE GENOMIC DNA]</scope>
    <source>
        <strain evidence="7">Sp-SM6</strain>
    </source>
</reference>
<dbReference type="GO" id="GO:0046872">
    <property type="term" value="F:metal ion binding"/>
    <property type="evidence" value="ECO:0007669"/>
    <property type="project" value="UniProtKB-KW"/>
</dbReference>
<dbReference type="PANTHER" id="PTHR14359">
    <property type="entry name" value="HOMO-OLIGOMERIC FLAVIN CONTAINING CYS DECARBOXYLASE FAMILY"/>
    <property type="match status" value="1"/>
</dbReference>
<dbReference type="GO" id="GO:0004632">
    <property type="term" value="F:phosphopantothenate--cysteine ligase activity"/>
    <property type="evidence" value="ECO:0007669"/>
    <property type="project" value="UniProtKB-UniRule"/>
</dbReference>
<keyword evidence="3 4" id="KW-0436">Ligase</keyword>
<feature type="domain" description="DNA/pantothenate metabolism flavoprotein C-terminal" evidence="6">
    <location>
        <begin position="186"/>
        <end position="392"/>
    </location>
</feature>
<comment type="pathway">
    <text evidence="3 4">Cofactor biosynthesis; coenzyme A biosynthesis; CoA from (R)-pantothenate: step 3/5.</text>
</comment>
<dbReference type="InterPro" id="IPR035929">
    <property type="entry name" value="CoaB-like_sf"/>
</dbReference>
<dbReference type="GO" id="GO:0004633">
    <property type="term" value="F:phosphopantothenoylcysteine decarboxylase activity"/>
    <property type="evidence" value="ECO:0007669"/>
    <property type="project" value="UniProtKB-UniRule"/>
</dbReference>
<name>A0A1T2LDC5_9GAMM</name>
<feature type="region of interest" description="Phosphopantothenate--cysteine ligase" evidence="3">
    <location>
        <begin position="190"/>
        <end position="401"/>
    </location>
</feature>
<keyword evidence="3" id="KW-0511">Multifunctional enzyme</keyword>
<dbReference type="UniPathway" id="UPA00241">
    <property type="reaction ID" value="UER00353"/>
</dbReference>
<comment type="function">
    <text evidence="3">Catalyzes two sequential steps in the biosynthesis of coenzyme A. In the first step cysteine is conjugated to 4'-phosphopantothenate to form 4-phosphopantothenoylcysteine. In the second step the latter compound is decarboxylated to form 4'-phosphopantotheine.</text>
</comment>
<comment type="similarity">
    <text evidence="3 4">In the C-terminal section; belongs to the PPC synthetase family.</text>
</comment>
<dbReference type="PANTHER" id="PTHR14359:SF6">
    <property type="entry name" value="PHOSPHOPANTOTHENOYLCYSTEINE DECARBOXYLASE"/>
    <property type="match status" value="1"/>
</dbReference>
<dbReference type="RefSeq" id="WP_078475864.1">
    <property type="nucleotide sequence ID" value="NZ_MPRK01000002.1"/>
</dbReference>